<proteinExistence type="predicted"/>
<dbReference type="Proteomes" id="UP001518925">
    <property type="component" value="Unassembled WGS sequence"/>
</dbReference>
<dbReference type="EMBL" id="JAFELM010000017">
    <property type="protein sequence ID" value="MBM6616975.1"/>
    <property type="molecule type" value="Genomic_DNA"/>
</dbReference>
<organism evidence="1 2">
    <name type="scientific">Bacillus suaedaesalsae</name>
    <dbReference type="NCBI Taxonomy" id="2810349"/>
    <lineage>
        <taxon>Bacteria</taxon>
        <taxon>Bacillati</taxon>
        <taxon>Bacillota</taxon>
        <taxon>Bacilli</taxon>
        <taxon>Bacillales</taxon>
        <taxon>Bacillaceae</taxon>
        <taxon>Bacillus</taxon>
    </lineage>
</organism>
<evidence type="ECO:0000313" key="1">
    <source>
        <dbReference type="EMBL" id="MBM6616975.1"/>
    </source>
</evidence>
<comment type="caution">
    <text evidence="1">The sequence shown here is derived from an EMBL/GenBank/DDBJ whole genome shotgun (WGS) entry which is preliminary data.</text>
</comment>
<dbReference type="RefSeq" id="WP_204202363.1">
    <property type="nucleotide sequence ID" value="NZ_JAFELM010000017.1"/>
</dbReference>
<evidence type="ECO:0000313" key="2">
    <source>
        <dbReference type="Proteomes" id="UP001518925"/>
    </source>
</evidence>
<name>A0ABS2DET9_9BACI</name>
<reference evidence="1 2" key="1">
    <citation type="submission" date="2021-02" db="EMBL/GenBank/DDBJ databases">
        <title>Bacillus sp. RD4P76, an endophyte from a halophyte.</title>
        <authorList>
            <person name="Sun J.-Q."/>
        </authorList>
    </citation>
    <scope>NUCLEOTIDE SEQUENCE [LARGE SCALE GENOMIC DNA]</scope>
    <source>
        <strain evidence="1 2">RD4P76</strain>
    </source>
</reference>
<keyword evidence="2" id="KW-1185">Reference proteome</keyword>
<protein>
    <submittedName>
        <fullName evidence="1">Uncharacterized protein</fullName>
    </submittedName>
</protein>
<accession>A0ABS2DET9</accession>
<gene>
    <name evidence="1" type="ORF">JR050_04680</name>
</gene>
<sequence length="142" mass="16634">MLVKDYYLDCLQYEEATLAHYIHHLLAESKLSLTDDVSKIDLNLADHEKVAELIQKNVLGVHRVNIYSLKINPQQFFFIFAQSPEEAIQFFADNFGQKPLNCVEYPLEFEILRGNEVVTFREMRREFSSFPALVGEYTRIKK</sequence>